<proteinExistence type="predicted"/>
<evidence type="ECO:0000313" key="3">
    <source>
        <dbReference type="Proteomes" id="UP000463975"/>
    </source>
</evidence>
<sequence length="184" mass="20987">MSKLMKTMLGAIALTYCVSAHAKPFTNQDAVAEAKKYKFVCGEDDKLKCRADRKQFIKEYQNAYAGDFFAQKNVAKTIWKHRDGQDLNSQIGACAWETIVVRTDTIYKNGIEIYDQKDMCSHLSGDDKPPQSYAPADVVEKKIEEIKKNIQARTVHLVNVEEMDFDVKRDHEESHAGVGWSDKY</sequence>
<evidence type="ECO:0008006" key="4">
    <source>
        <dbReference type="Google" id="ProtNLM"/>
    </source>
</evidence>
<dbReference type="KEGG" id="bomb:GT348_07190"/>
<feature type="chain" id="PRO_5026728885" description="DUF1311 domain-containing protein" evidence="1">
    <location>
        <begin position="23"/>
        <end position="184"/>
    </location>
</feature>
<dbReference type="Proteomes" id="UP000463975">
    <property type="component" value="Chromosome"/>
</dbReference>
<evidence type="ECO:0000256" key="1">
    <source>
        <dbReference type="SAM" id="SignalP"/>
    </source>
</evidence>
<reference evidence="2 3" key="1">
    <citation type="submission" date="2020-01" db="EMBL/GenBank/DDBJ databases">
        <title>Genome sequencing of strain KACC 21507.</title>
        <authorList>
            <person name="Heo J."/>
            <person name="Kim S.-J."/>
            <person name="Kim J.-S."/>
            <person name="Hong S.-B."/>
            <person name="Kwon S.-W."/>
        </authorList>
    </citation>
    <scope>NUCLEOTIDE SEQUENCE [LARGE SCALE GENOMIC DNA]</scope>
    <source>
        <strain evidence="2 3">KACC 21507</strain>
    </source>
</reference>
<keyword evidence="3" id="KW-1185">Reference proteome</keyword>
<dbReference type="AlphaFoldDB" id="A0A6P1NGL8"/>
<dbReference type="RefSeq" id="WP_160619120.1">
    <property type="nucleotide sequence ID" value="NZ_CP047652.1"/>
</dbReference>
<evidence type="ECO:0000313" key="2">
    <source>
        <dbReference type="EMBL" id="QHI96047.1"/>
    </source>
</evidence>
<keyword evidence="1" id="KW-0732">Signal</keyword>
<gene>
    <name evidence="2" type="ORF">GT348_07190</name>
</gene>
<accession>A0A6P1NGL8</accession>
<protein>
    <recommendedName>
        <fullName evidence="4">DUF1311 domain-containing protein</fullName>
    </recommendedName>
</protein>
<dbReference type="EMBL" id="CP047652">
    <property type="protein sequence ID" value="QHI96047.1"/>
    <property type="molecule type" value="Genomic_DNA"/>
</dbReference>
<feature type="signal peptide" evidence="1">
    <location>
        <begin position="1"/>
        <end position="22"/>
    </location>
</feature>
<name>A0A6P1NGL8_9PROT</name>
<organism evidence="2 3">
    <name type="scientific">Aristophania vespae</name>
    <dbReference type="NCBI Taxonomy" id="2697033"/>
    <lineage>
        <taxon>Bacteria</taxon>
        <taxon>Pseudomonadati</taxon>
        <taxon>Pseudomonadota</taxon>
        <taxon>Alphaproteobacteria</taxon>
        <taxon>Acetobacterales</taxon>
        <taxon>Acetobacteraceae</taxon>
        <taxon>Aristophania</taxon>
    </lineage>
</organism>